<dbReference type="SUPFAM" id="SSF52540">
    <property type="entry name" value="P-loop containing nucleoside triphosphate hydrolases"/>
    <property type="match status" value="1"/>
</dbReference>
<reference evidence="4 5" key="1">
    <citation type="journal article" date="2017" name="Genome Announc.">
        <title>Draft Genome Sequence of a Sporulating and Motile Strain of Lachnotalea glycerini Isolated from Water in Quebec City, Canada.</title>
        <authorList>
            <person name="Maheux A.F."/>
            <person name="Boudreau D.K."/>
            <person name="Berube E."/>
            <person name="Boissinot M."/>
            <person name="Raymond F."/>
            <person name="Brodeur S."/>
            <person name="Corbeil J."/>
            <person name="Isabel S."/>
            <person name="Omar R.F."/>
            <person name="Bergeron M.G."/>
        </authorList>
    </citation>
    <scope>NUCLEOTIDE SEQUENCE [LARGE SCALE GENOMIC DNA]</scope>
    <source>
        <strain evidence="4 5">CCRI-19302</strain>
    </source>
</reference>
<keyword evidence="2" id="KW-0067">ATP-binding</keyword>
<feature type="domain" description="Sigma-54 factor interaction" evidence="3">
    <location>
        <begin position="285"/>
        <end position="436"/>
    </location>
</feature>
<dbReference type="InterPro" id="IPR027417">
    <property type="entry name" value="P-loop_NTPase"/>
</dbReference>
<feature type="non-terminal residue" evidence="4">
    <location>
        <position position="436"/>
    </location>
</feature>
<dbReference type="Gene3D" id="3.30.450.40">
    <property type="match status" value="1"/>
</dbReference>
<dbReference type="PANTHER" id="PTHR32071">
    <property type="entry name" value="TRANSCRIPTIONAL REGULATORY PROTEIN"/>
    <property type="match status" value="1"/>
</dbReference>
<dbReference type="InterPro" id="IPR002078">
    <property type="entry name" value="Sigma_54_int"/>
</dbReference>
<evidence type="ECO:0000259" key="3">
    <source>
        <dbReference type="PROSITE" id="PS50045"/>
    </source>
</evidence>
<dbReference type="Proteomes" id="UP000216411">
    <property type="component" value="Unassembled WGS sequence"/>
</dbReference>
<evidence type="ECO:0000313" key="4">
    <source>
        <dbReference type="EMBL" id="RDY29799.1"/>
    </source>
</evidence>
<dbReference type="GO" id="GO:0006355">
    <property type="term" value="P:regulation of DNA-templated transcription"/>
    <property type="evidence" value="ECO:0007669"/>
    <property type="project" value="InterPro"/>
</dbReference>
<dbReference type="Gene3D" id="3.40.50.300">
    <property type="entry name" value="P-loop containing nucleotide triphosphate hydrolases"/>
    <property type="match status" value="1"/>
</dbReference>
<keyword evidence="5" id="KW-1185">Reference proteome</keyword>
<dbReference type="InterPro" id="IPR029016">
    <property type="entry name" value="GAF-like_dom_sf"/>
</dbReference>
<dbReference type="AlphaFoldDB" id="A0A371JAK1"/>
<dbReference type="OrthoDB" id="9764280at2"/>
<dbReference type="Pfam" id="PF00158">
    <property type="entry name" value="Sigma54_activat"/>
    <property type="match status" value="1"/>
</dbReference>
<dbReference type="RefSeq" id="WP_147297464.1">
    <property type="nucleotide sequence ID" value="NZ_NOKA02000063.1"/>
</dbReference>
<dbReference type="GO" id="GO:0005524">
    <property type="term" value="F:ATP binding"/>
    <property type="evidence" value="ECO:0007669"/>
    <property type="project" value="UniProtKB-KW"/>
</dbReference>
<keyword evidence="1" id="KW-0547">Nucleotide-binding</keyword>
<dbReference type="PROSITE" id="PS50045">
    <property type="entry name" value="SIGMA54_INTERACT_4"/>
    <property type="match status" value="1"/>
</dbReference>
<name>A0A371JAK1_9FIRM</name>
<dbReference type="EMBL" id="NOKA02000063">
    <property type="protein sequence ID" value="RDY29799.1"/>
    <property type="molecule type" value="Genomic_DNA"/>
</dbReference>
<sequence>MPVETLLGTVKEFVIRFSDIISNTIDADVIIADNNFKIVGNTSRYYTVYDEVDADSLIAEVVKSRKKLIVEDKAGRASCLKCLHFDECKLFGFVGVPIFHNDIIAGAIALILPQHRVNSLFENIDSSVEFLENMAELLSGKIDAINENKSLNQIIIEQEAMMDLLSDAVVFTDFFGNIRHYNKLFQNLFLVTQDCIGKQLQEFIPHAIFEESYENQKEFKNIRIHFAWGNVEFYGFISSKYVRINGKDYGTMFSFRTVNEVLRNAQLSEKGSLVTFNWSEWMFPREILKQAKSLAITHNNILILGRNRNLNEILAKGITNYSERSLKGLKLLYCDNLYRDLLEVFLFDEFGELRDSNMGTMLVQDVENLPLHIQKRFLHFLKTGKIGLNNDTSAESDVRFIFATTKNLKDYVDKGLFMEELYYRIAEYSIEVSGIQ</sequence>
<organism evidence="4 5">
    <name type="scientific">Lachnotalea glycerini</name>
    <dbReference type="NCBI Taxonomy" id="1763509"/>
    <lineage>
        <taxon>Bacteria</taxon>
        <taxon>Bacillati</taxon>
        <taxon>Bacillota</taxon>
        <taxon>Clostridia</taxon>
        <taxon>Lachnospirales</taxon>
        <taxon>Lachnospiraceae</taxon>
        <taxon>Lachnotalea</taxon>
    </lineage>
</organism>
<protein>
    <recommendedName>
        <fullName evidence="3">Sigma-54 factor interaction domain-containing protein</fullName>
    </recommendedName>
</protein>
<evidence type="ECO:0000256" key="1">
    <source>
        <dbReference type="ARBA" id="ARBA00022741"/>
    </source>
</evidence>
<accession>A0A371JAK1</accession>
<evidence type="ECO:0000256" key="2">
    <source>
        <dbReference type="ARBA" id="ARBA00022840"/>
    </source>
</evidence>
<dbReference type="Gene3D" id="3.30.450.20">
    <property type="entry name" value="PAS domain"/>
    <property type="match status" value="1"/>
</dbReference>
<proteinExistence type="predicted"/>
<gene>
    <name evidence="4" type="ORF">CG710_017940</name>
</gene>
<comment type="caution">
    <text evidence="4">The sequence shown here is derived from an EMBL/GenBank/DDBJ whole genome shotgun (WGS) entry which is preliminary data.</text>
</comment>
<evidence type="ECO:0000313" key="5">
    <source>
        <dbReference type="Proteomes" id="UP000216411"/>
    </source>
</evidence>